<organism evidence="11 12">
    <name type="scientific">Amylolactobacillus amylotrophicus DSM 20534</name>
    <dbReference type="NCBI Taxonomy" id="1423722"/>
    <lineage>
        <taxon>Bacteria</taxon>
        <taxon>Bacillati</taxon>
        <taxon>Bacillota</taxon>
        <taxon>Bacilli</taxon>
        <taxon>Lactobacillales</taxon>
        <taxon>Lactobacillaceae</taxon>
        <taxon>Amylolactobacillus</taxon>
    </lineage>
</organism>
<dbReference type="GO" id="GO:0006261">
    <property type="term" value="P:DNA-templated DNA replication"/>
    <property type="evidence" value="ECO:0007669"/>
    <property type="project" value="TreeGrafter"/>
</dbReference>
<evidence type="ECO:0000256" key="2">
    <source>
        <dbReference type="ARBA" id="ARBA00017703"/>
    </source>
</evidence>
<keyword evidence="12" id="KW-1185">Reference proteome</keyword>
<evidence type="ECO:0000256" key="4">
    <source>
        <dbReference type="ARBA" id="ARBA00022695"/>
    </source>
</evidence>
<evidence type="ECO:0000256" key="8">
    <source>
        <dbReference type="ARBA" id="ARBA00049244"/>
    </source>
</evidence>
<accession>A0A0R1H448</accession>
<evidence type="ECO:0000313" key="12">
    <source>
        <dbReference type="Proteomes" id="UP000050909"/>
    </source>
</evidence>
<dbReference type="NCBIfam" id="TIGR01128">
    <property type="entry name" value="holA"/>
    <property type="match status" value="1"/>
</dbReference>
<dbReference type="InterPro" id="IPR027417">
    <property type="entry name" value="P-loop_NTPase"/>
</dbReference>
<dbReference type="EC" id="2.7.7.7" evidence="1"/>
<evidence type="ECO:0000259" key="10">
    <source>
        <dbReference type="Pfam" id="PF21694"/>
    </source>
</evidence>
<evidence type="ECO:0000313" key="11">
    <source>
        <dbReference type="EMBL" id="KRK38596.1"/>
    </source>
</evidence>
<dbReference type="GO" id="GO:0003887">
    <property type="term" value="F:DNA-directed DNA polymerase activity"/>
    <property type="evidence" value="ECO:0007669"/>
    <property type="project" value="UniProtKB-KW"/>
</dbReference>
<keyword evidence="6" id="KW-0239">DNA-directed DNA polymerase</keyword>
<dbReference type="Gene3D" id="3.40.50.300">
    <property type="entry name" value="P-loop containing nucleotide triphosphate hydrolases"/>
    <property type="match status" value="1"/>
</dbReference>
<dbReference type="AlphaFoldDB" id="A0A0R1H448"/>
<name>A0A0R1H448_9LACO</name>
<proteinExistence type="inferred from homology"/>
<evidence type="ECO:0000256" key="7">
    <source>
        <dbReference type="ARBA" id="ARBA00034754"/>
    </source>
</evidence>
<sequence>MALKSFFKITNPNKPNLLISGSSASLNDLLLADYLAQPTFVGYERITLDLELEPLDELIATLAESSLFSTQKIIVVKNPLFLTGKLTSFKQHELTELENIFAQIDTLDHVVVLKADVAKLDQRRKLLKLVKQHFQVMLTDFKPFVLPQLVDELVGEHDFTIEPTAKKELLNRSNNQIDPLIANLNKLYSATSTHTITVELVRANIEQSIEQNIFEVLTAALKHDYTQMLTLFDDQMRQGTAVVQLTSILSSQLSFIVSVKILSKRMSEGEIVAALKAHPYRVKLALQNRAALAMLVAKQKGIIELEFGYKSGQFQGETPLKSFLLTF</sequence>
<evidence type="ECO:0000256" key="6">
    <source>
        <dbReference type="ARBA" id="ARBA00022932"/>
    </source>
</evidence>
<evidence type="ECO:0000256" key="5">
    <source>
        <dbReference type="ARBA" id="ARBA00022705"/>
    </source>
</evidence>
<protein>
    <recommendedName>
        <fullName evidence="2">DNA polymerase III subunit delta</fullName>
        <ecNumber evidence="1">2.7.7.7</ecNumber>
    </recommendedName>
</protein>
<dbReference type="Pfam" id="PF06144">
    <property type="entry name" value="DNA_pol3_delta"/>
    <property type="match status" value="1"/>
</dbReference>
<dbReference type="PANTHER" id="PTHR34388:SF1">
    <property type="entry name" value="DNA POLYMERASE III SUBUNIT DELTA"/>
    <property type="match status" value="1"/>
</dbReference>
<keyword evidence="4" id="KW-0548">Nucleotidyltransferase</keyword>
<dbReference type="SUPFAM" id="SSF48019">
    <property type="entry name" value="post-AAA+ oligomerization domain-like"/>
    <property type="match status" value="1"/>
</dbReference>
<feature type="domain" description="DNA polymerase III delta N-terminal" evidence="9">
    <location>
        <begin position="40"/>
        <end position="136"/>
    </location>
</feature>
<dbReference type="PANTHER" id="PTHR34388">
    <property type="entry name" value="DNA POLYMERASE III SUBUNIT DELTA"/>
    <property type="match status" value="1"/>
</dbReference>
<dbReference type="InterPro" id="IPR048466">
    <property type="entry name" value="DNA_pol3_delta-like_C"/>
</dbReference>
<dbReference type="EMBL" id="AZCV01000001">
    <property type="protein sequence ID" value="KRK38596.1"/>
    <property type="molecule type" value="Genomic_DNA"/>
</dbReference>
<dbReference type="Proteomes" id="UP000050909">
    <property type="component" value="Unassembled WGS sequence"/>
</dbReference>
<reference evidence="11 12" key="1">
    <citation type="journal article" date="2015" name="Genome Announc.">
        <title>Expanding the biotechnology potential of lactobacilli through comparative genomics of 213 strains and associated genera.</title>
        <authorList>
            <person name="Sun Z."/>
            <person name="Harris H.M."/>
            <person name="McCann A."/>
            <person name="Guo C."/>
            <person name="Argimon S."/>
            <person name="Zhang W."/>
            <person name="Yang X."/>
            <person name="Jeffery I.B."/>
            <person name="Cooney J.C."/>
            <person name="Kagawa T.F."/>
            <person name="Liu W."/>
            <person name="Song Y."/>
            <person name="Salvetti E."/>
            <person name="Wrobel A."/>
            <person name="Rasinkangas P."/>
            <person name="Parkhill J."/>
            <person name="Rea M.C."/>
            <person name="O'Sullivan O."/>
            <person name="Ritari J."/>
            <person name="Douillard F.P."/>
            <person name="Paul Ross R."/>
            <person name="Yang R."/>
            <person name="Briner A.E."/>
            <person name="Felis G.E."/>
            <person name="de Vos W.M."/>
            <person name="Barrangou R."/>
            <person name="Klaenhammer T.R."/>
            <person name="Caufield P.W."/>
            <person name="Cui Y."/>
            <person name="Zhang H."/>
            <person name="O'Toole P.W."/>
        </authorList>
    </citation>
    <scope>NUCLEOTIDE SEQUENCE [LARGE SCALE GENOMIC DNA]</scope>
    <source>
        <strain evidence="11 12">DSM 20534</strain>
    </source>
</reference>
<evidence type="ECO:0000259" key="9">
    <source>
        <dbReference type="Pfam" id="PF06144"/>
    </source>
</evidence>
<evidence type="ECO:0000256" key="3">
    <source>
        <dbReference type="ARBA" id="ARBA00022679"/>
    </source>
</evidence>
<dbReference type="Gene3D" id="1.20.272.10">
    <property type="match status" value="1"/>
</dbReference>
<keyword evidence="3" id="KW-0808">Transferase</keyword>
<dbReference type="InterPro" id="IPR005790">
    <property type="entry name" value="DNA_polIII_delta"/>
</dbReference>
<comment type="catalytic activity">
    <reaction evidence="8">
        <text>DNA(n) + a 2'-deoxyribonucleoside 5'-triphosphate = DNA(n+1) + diphosphate</text>
        <dbReference type="Rhea" id="RHEA:22508"/>
        <dbReference type="Rhea" id="RHEA-COMP:17339"/>
        <dbReference type="Rhea" id="RHEA-COMP:17340"/>
        <dbReference type="ChEBI" id="CHEBI:33019"/>
        <dbReference type="ChEBI" id="CHEBI:61560"/>
        <dbReference type="ChEBI" id="CHEBI:173112"/>
        <dbReference type="EC" id="2.7.7.7"/>
    </reaction>
</comment>
<dbReference type="PATRIC" id="fig|1423722.3.peg.287"/>
<gene>
    <name evidence="11" type="ORF">FC62_GL000283</name>
</gene>
<dbReference type="RefSeq" id="WP_056946088.1">
    <property type="nucleotide sequence ID" value="NZ_AZCV01000001.1"/>
</dbReference>
<dbReference type="InterPro" id="IPR008921">
    <property type="entry name" value="DNA_pol3_clamp-load_cplx_C"/>
</dbReference>
<comment type="similarity">
    <text evidence="7">Belongs to the DNA polymerase HolA subunit family.</text>
</comment>
<keyword evidence="5" id="KW-0235">DNA replication</keyword>
<comment type="caution">
    <text evidence="11">The sequence shown here is derived from an EMBL/GenBank/DDBJ whole genome shotgun (WGS) entry which is preliminary data.</text>
</comment>
<dbReference type="InterPro" id="IPR010372">
    <property type="entry name" value="DNA_pol3_delta_N"/>
</dbReference>
<evidence type="ECO:0000256" key="1">
    <source>
        <dbReference type="ARBA" id="ARBA00012417"/>
    </source>
</evidence>
<dbReference type="GO" id="GO:0003677">
    <property type="term" value="F:DNA binding"/>
    <property type="evidence" value="ECO:0007669"/>
    <property type="project" value="InterPro"/>
</dbReference>
<dbReference type="GO" id="GO:0009360">
    <property type="term" value="C:DNA polymerase III complex"/>
    <property type="evidence" value="ECO:0007669"/>
    <property type="project" value="InterPro"/>
</dbReference>
<feature type="domain" description="DNA polymerase III delta subunit-like C-terminal" evidence="10">
    <location>
        <begin position="210"/>
        <end position="326"/>
    </location>
</feature>
<dbReference type="Pfam" id="PF21694">
    <property type="entry name" value="DNA_pol3_delta_C"/>
    <property type="match status" value="1"/>
</dbReference>